<evidence type="ECO:0000313" key="4">
    <source>
        <dbReference type="EMBL" id="NED97781.1"/>
    </source>
</evidence>
<feature type="region of interest" description="Disordered" evidence="1">
    <location>
        <begin position="69"/>
        <end position="97"/>
    </location>
</feature>
<proteinExistence type="predicted"/>
<dbReference type="RefSeq" id="WP_163820549.1">
    <property type="nucleotide sequence ID" value="NZ_JAAGOB010000013.1"/>
</dbReference>
<feature type="compositionally biased region" description="Low complexity" evidence="1">
    <location>
        <begin position="70"/>
        <end position="86"/>
    </location>
</feature>
<accession>A0A6N9YRW3</accession>
<dbReference type="EMBL" id="JAAGOB010000013">
    <property type="protein sequence ID" value="NED97781.1"/>
    <property type="molecule type" value="Genomic_DNA"/>
</dbReference>
<dbReference type="AlphaFoldDB" id="A0A6N9YRW3"/>
<gene>
    <name evidence="4" type="ORF">G1H11_21000</name>
</gene>
<keyword evidence="2" id="KW-0812">Transmembrane</keyword>
<feature type="transmembrane region" description="Helical" evidence="2">
    <location>
        <begin position="102"/>
        <end position="122"/>
    </location>
</feature>
<organism evidence="4 5">
    <name type="scientific">Phytoactinopolyspora alkaliphila</name>
    <dbReference type="NCBI Taxonomy" id="1783498"/>
    <lineage>
        <taxon>Bacteria</taxon>
        <taxon>Bacillati</taxon>
        <taxon>Actinomycetota</taxon>
        <taxon>Actinomycetes</taxon>
        <taxon>Jiangellales</taxon>
        <taxon>Jiangellaceae</taxon>
        <taxon>Phytoactinopolyspora</taxon>
    </lineage>
</organism>
<protein>
    <submittedName>
        <fullName evidence="4">Anti-sigma factor</fullName>
    </submittedName>
</protein>
<comment type="caution">
    <text evidence="4">The sequence shown here is derived from an EMBL/GenBank/DDBJ whole genome shotgun (WGS) entry which is preliminary data.</text>
</comment>
<sequence>MPHVDSHLIALRALGETIPEQAARHLEECTECSRELESLRHVVAVGRDLGPDHELIAPPPAVWENIAAQTSAEPPAERAPSTTAEPAPAPEAESRGPRGRMAWVLAAAVAGIAAGIGGVLGWQALQPDDEPAVVARAELDPLAEYTIAGSASVIDVNGERELEVQLDSSPVVDGFLQVWLLTPDATGLVSLGVLHGDTITLAVPDGLELDEFPVVDVSVEAFDGDPSHSGNSVVRGALSTDV</sequence>
<evidence type="ECO:0000256" key="2">
    <source>
        <dbReference type="SAM" id="Phobius"/>
    </source>
</evidence>
<dbReference type="InterPro" id="IPR018764">
    <property type="entry name" value="RskA_C"/>
</dbReference>
<keyword evidence="5" id="KW-1185">Reference proteome</keyword>
<keyword evidence="2" id="KW-1133">Transmembrane helix</keyword>
<feature type="domain" description="Anti-sigma K factor RskA C-terminal" evidence="3">
    <location>
        <begin position="105"/>
        <end position="230"/>
    </location>
</feature>
<dbReference type="Proteomes" id="UP000469185">
    <property type="component" value="Unassembled WGS sequence"/>
</dbReference>
<dbReference type="GO" id="GO:0005886">
    <property type="term" value="C:plasma membrane"/>
    <property type="evidence" value="ECO:0007669"/>
    <property type="project" value="InterPro"/>
</dbReference>
<dbReference type="Pfam" id="PF10099">
    <property type="entry name" value="RskA_C"/>
    <property type="match status" value="1"/>
</dbReference>
<evidence type="ECO:0000313" key="5">
    <source>
        <dbReference type="Proteomes" id="UP000469185"/>
    </source>
</evidence>
<reference evidence="4 5" key="1">
    <citation type="submission" date="2020-02" db="EMBL/GenBank/DDBJ databases">
        <authorList>
            <person name="Li X.-J."/>
            <person name="Feng X.-M."/>
        </authorList>
    </citation>
    <scope>NUCLEOTIDE SEQUENCE [LARGE SCALE GENOMIC DNA]</scope>
    <source>
        <strain evidence="4 5">CGMCC 4.7225</strain>
    </source>
</reference>
<evidence type="ECO:0000256" key="1">
    <source>
        <dbReference type="SAM" id="MobiDB-lite"/>
    </source>
</evidence>
<evidence type="ECO:0000259" key="3">
    <source>
        <dbReference type="Pfam" id="PF10099"/>
    </source>
</evidence>
<keyword evidence="2" id="KW-0472">Membrane</keyword>
<name>A0A6N9YRW3_9ACTN</name>